<comment type="caution">
    <text evidence="1">The sequence shown here is derived from an EMBL/GenBank/DDBJ whole genome shotgun (WGS) entry which is preliminary data.</text>
</comment>
<dbReference type="RefSeq" id="WP_290320954.1">
    <property type="nucleotide sequence ID" value="NZ_JAUFPN010000308.1"/>
</dbReference>
<name>A0ABT8AGL3_9PROT</name>
<reference evidence="2" key="1">
    <citation type="journal article" date="2019" name="Int. J. Syst. Evol. Microbiol.">
        <title>The Global Catalogue of Microorganisms (GCM) 10K type strain sequencing project: providing services to taxonomists for standard genome sequencing and annotation.</title>
        <authorList>
            <consortium name="The Broad Institute Genomics Platform"/>
            <consortium name="The Broad Institute Genome Sequencing Center for Infectious Disease"/>
            <person name="Wu L."/>
            <person name="Ma J."/>
        </authorList>
    </citation>
    <scope>NUCLEOTIDE SEQUENCE [LARGE SCALE GENOMIC DNA]</scope>
    <source>
        <strain evidence="2">CECT 7131</strain>
    </source>
</reference>
<dbReference type="Proteomes" id="UP001529369">
    <property type="component" value="Unassembled WGS sequence"/>
</dbReference>
<proteinExistence type="predicted"/>
<sequence length="65" mass="7224">MLTSRPIEVDGRFLGVAISDAAAWRFVATDPVVDDIDGARFPNPAEAARVARLVERRNRHVPEPR</sequence>
<keyword evidence="2" id="KW-1185">Reference proteome</keyword>
<evidence type="ECO:0000313" key="1">
    <source>
        <dbReference type="EMBL" id="MDN3568833.1"/>
    </source>
</evidence>
<protein>
    <submittedName>
        <fullName evidence="1">Uncharacterized protein</fullName>
    </submittedName>
</protein>
<dbReference type="EMBL" id="JAUFPN010000308">
    <property type="protein sequence ID" value="MDN3568833.1"/>
    <property type="molecule type" value="Genomic_DNA"/>
</dbReference>
<accession>A0ABT8AGL3</accession>
<evidence type="ECO:0000313" key="2">
    <source>
        <dbReference type="Proteomes" id="UP001529369"/>
    </source>
</evidence>
<gene>
    <name evidence="1" type="ORF">QWZ14_31025</name>
</gene>
<organism evidence="1 2">
    <name type="scientific">Paeniroseomonas aquatica</name>
    <dbReference type="NCBI Taxonomy" id="373043"/>
    <lineage>
        <taxon>Bacteria</taxon>
        <taxon>Pseudomonadati</taxon>
        <taxon>Pseudomonadota</taxon>
        <taxon>Alphaproteobacteria</taxon>
        <taxon>Acetobacterales</taxon>
        <taxon>Acetobacteraceae</taxon>
        <taxon>Paeniroseomonas</taxon>
    </lineage>
</organism>